<reference evidence="10" key="1">
    <citation type="submission" date="2020-11" db="EMBL/GenBank/DDBJ databases">
        <title>Sequencing the genomes of 1000 actinobacteria strains.</title>
        <authorList>
            <person name="Klenk H.-P."/>
        </authorList>
    </citation>
    <scope>NUCLEOTIDE SEQUENCE</scope>
    <source>
        <strain evidence="10">DSM 45356</strain>
    </source>
</reference>
<organism evidence="10 11">
    <name type="scientific">Longispora fulva</name>
    <dbReference type="NCBI Taxonomy" id="619741"/>
    <lineage>
        <taxon>Bacteria</taxon>
        <taxon>Bacillati</taxon>
        <taxon>Actinomycetota</taxon>
        <taxon>Actinomycetes</taxon>
        <taxon>Micromonosporales</taxon>
        <taxon>Micromonosporaceae</taxon>
        <taxon>Longispora</taxon>
    </lineage>
</organism>
<name>A0A8J7GNT4_9ACTN</name>
<evidence type="ECO:0000256" key="2">
    <source>
        <dbReference type="ARBA" id="ARBA00022692"/>
    </source>
</evidence>
<dbReference type="SUPFAM" id="SSF52540">
    <property type="entry name" value="P-loop containing nucleoside triphosphate hydrolases"/>
    <property type="match status" value="1"/>
</dbReference>
<feature type="transmembrane region" description="Helical" evidence="7">
    <location>
        <begin position="21"/>
        <end position="42"/>
    </location>
</feature>
<evidence type="ECO:0000313" key="11">
    <source>
        <dbReference type="Proteomes" id="UP000622552"/>
    </source>
</evidence>
<dbReference type="InterPro" id="IPR011527">
    <property type="entry name" value="ABC1_TM_dom"/>
</dbReference>
<dbReference type="Gene3D" id="3.40.50.300">
    <property type="entry name" value="P-loop containing nucleotide triphosphate hydrolases"/>
    <property type="match status" value="1"/>
</dbReference>
<feature type="transmembrane region" description="Helical" evidence="7">
    <location>
        <begin position="281"/>
        <end position="302"/>
    </location>
</feature>
<evidence type="ECO:0000256" key="6">
    <source>
        <dbReference type="ARBA" id="ARBA00023136"/>
    </source>
</evidence>
<evidence type="ECO:0000256" key="1">
    <source>
        <dbReference type="ARBA" id="ARBA00004651"/>
    </source>
</evidence>
<dbReference type="InterPro" id="IPR017871">
    <property type="entry name" value="ABC_transporter-like_CS"/>
</dbReference>
<keyword evidence="3" id="KW-0547">Nucleotide-binding</keyword>
<dbReference type="PROSITE" id="PS00211">
    <property type="entry name" value="ABC_TRANSPORTER_1"/>
    <property type="match status" value="1"/>
</dbReference>
<dbReference type="PANTHER" id="PTHR43394:SF1">
    <property type="entry name" value="ATP-BINDING CASSETTE SUB-FAMILY B MEMBER 10, MITOCHONDRIAL"/>
    <property type="match status" value="1"/>
</dbReference>
<dbReference type="EMBL" id="JADOUF010000001">
    <property type="protein sequence ID" value="MBG6136079.1"/>
    <property type="molecule type" value="Genomic_DNA"/>
</dbReference>
<dbReference type="AlphaFoldDB" id="A0A8J7GNT4"/>
<dbReference type="RefSeq" id="WP_197003113.1">
    <property type="nucleotide sequence ID" value="NZ_BONS01000001.1"/>
</dbReference>
<keyword evidence="5 7" id="KW-1133">Transmembrane helix</keyword>
<evidence type="ECO:0000259" key="8">
    <source>
        <dbReference type="PROSITE" id="PS50893"/>
    </source>
</evidence>
<dbReference type="SUPFAM" id="SSF90123">
    <property type="entry name" value="ABC transporter transmembrane region"/>
    <property type="match status" value="1"/>
</dbReference>
<dbReference type="PROSITE" id="PS50929">
    <property type="entry name" value="ABC_TM1F"/>
    <property type="match status" value="1"/>
</dbReference>
<evidence type="ECO:0000256" key="7">
    <source>
        <dbReference type="SAM" id="Phobius"/>
    </source>
</evidence>
<feature type="transmembrane region" description="Helical" evidence="7">
    <location>
        <begin position="97"/>
        <end position="114"/>
    </location>
</feature>
<dbReference type="InterPro" id="IPR036640">
    <property type="entry name" value="ABC1_TM_sf"/>
</dbReference>
<dbReference type="GO" id="GO:0016887">
    <property type="term" value="F:ATP hydrolysis activity"/>
    <property type="evidence" value="ECO:0007669"/>
    <property type="project" value="InterPro"/>
</dbReference>
<feature type="domain" description="ABC transmembrane type-1" evidence="9">
    <location>
        <begin position="24"/>
        <end position="310"/>
    </location>
</feature>
<dbReference type="GO" id="GO:0015421">
    <property type="term" value="F:ABC-type oligopeptide transporter activity"/>
    <property type="evidence" value="ECO:0007669"/>
    <property type="project" value="TreeGrafter"/>
</dbReference>
<keyword evidence="11" id="KW-1185">Reference proteome</keyword>
<dbReference type="PROSITE" id="PS50893">
    <property type="entry name" value="ABC_TRANSPORTER_2"/>
    <property type="match status" value="1"/>
</dbReference>
<feature type="transmembrane region" description="Helical" evidence="7">
    <location>
        <begin position="154"/>
        <end position="178"/>
    </location>
</feature>
<comment type="subcellular location">
    <subcellularLocation>
        <location evidence="1">Cell membrane</location>
        <topology evidence="1">Multi-pass membrane protein</topology>
    </subcellularLocation>
</comment>
<comment type="caution">
    <text evidence="10">The sequence shown here is derived from an EMBL/GenBank/DDBJ whole genome shotgun (WGS) entry which is preliminary data.</text>
</comment>
<keyword evidence="4 10" id="KW-0067">ATP-binding</keyword>
<feature type="transmembrane region" description="Helical" evidence="7">
    <location>
        <begin position="253"/>
        <end position="275"/>
    </location>
</feature>
<keyword evidence="6 7" id="KW-0472">Membrane</keyword>
<proteinExistence type="predicted"/>
<evidence type="ECO:0000259" key="9">
    <source>
        <dbReference type="PROSITE" id="PS50929"/>
    </source>
</evidence>
<feature type="domain" description="ABC transporter" evidence="8">
    <location>
        <begin position="342"/>
        <end position="588"/>
    </location>
</feature>
<evidence type="ECO:0000256" key="4">
    <source>
        <dbReference type="ARBA" id="ARBA00022840"/>
    </source>
</evidence>
<dbReference type="InterPro" id="IPR027417">
    <property type="entry name" value="P-loop_NTPase"/>
</dbReference>
<dbReference type="GO" id="GO:0005886">
    <property type="term" value="C:plasma membrane"/>
    <property type="evidence" value="ECO:0007669"/>
    <property type="project" value="UniProtKB-SubCell"/>
</dbReference>
<dbReference type="PANTHER" id="PTHR43394">
    <property type="entry name" value="ATP-DEPENDENT PERMEASE MDL1, MITOCHONDRIAL"/>
    <property type="match status" value="1"/>
</dbReference>
<dbReference type="Proteomes" id="UP000622552">
    <property type="component" value="Unassembled WGS sequence"/>
</dbReference>
<evidence type="ECO:0000256" key="5">
    <source>
        <dbReference type="ARBA" id="ARBA00022989"/>
    </source>
</evidence>
<dbReference type="GO" id="GO:0005524">
    <property type="term" value="F:ATP binding"/>
    <property type="evidence" value="ECO:0007669"/>
    <property type="project" value="UniProtKB-KW"/>
</dbReference>
<dbReference type="SMART" id="SM00382">
    <property type="entry name" value="AAA"/>
    <property type="match status" value="1"/>
</dbReference>
<dbReference type="Gene3D" id="1.20.1560.10">
    <property type="entry name" value="ABC transporter type 1, transmembrane domain"/>
    <property type="match status" value="1"/>
</dbReference>
<evidence type="ECO:0000313" key="10">
    <source>
        <dbReference type="EMBL" id="MBG6136079.1"/>
    </source>
</evidence>
<dbReference type="InterPro" id="IPR003439">
    <property type="entry name" value="ABC_transporter-like_ATP-bd"/>
</dbReference>
<keyword evidence="2 7" id="KW-0812">Transmembrane</keyword>
<dbReference type="InterPro" id="IPR003593">
    <property type="entry name" value="AAA+_ATPase"/>
</dbReference>
<protein>
    <submittedName>
        <fullName evidence="10">ATP-binding cassette subfamily B protein</fullName>
    </submittedName>
</protein>
<sequence>MTPARHGLVATTAMIVRSAPLPVAALTLCTVLAGFLPVSIAWSLKVVLDSVTGTARSGHTAALAAIGLAGGGIAMVVTREFAGYLSNTIRRRVRLDANAALYRHLATIGGIGLFEDPGFQNSLRMAGDAADTAPSRFLSSAVSLVQGALQITGWLVALLAVWPPIVPILVVALVPAILAQRSLARHQAGFAAQQAPRTRRQVGYRMLMADPAVAKEIRLFGVGRFLRDRMLGEIRAANTQETALDRRMMRVRVVLGTLDAVATVIAIGIATRLALTGAVSVGGVSLFLGAVAGLQGAAIAVIDSAGSGYAASLLLRSLHDVLARPSDVPDGTRSTPRLARSVELRDVWFRYRDDLPWVLRGVSLTVPAGATVGLVGVNGAGKSTLVKLLCRLHDPQHGQILWDGVDVRDLELSGLRDRISAVFQDFVRYDLTATENIAVGDIAALDDPARIRRAAELADAHTDLAALPAGYRTLLSRIFAAEDGSGTATLSGGQWQRVALARAFLRGSADLLILDEPTAGLDAEAEHDLHVRLRELRAGRTSLLISHRMSSQREADVILVLENGTVAEQGRHAELVASGGAYARLFDLQSRGYRDAGADRVSAAGATGVSGAGGGEGHVNSAT</sequence>
<gene>
    <name evidence="10" type="ORF">IW245_002273</name>
</gene>
<dbReference type="InterPro" id="IPR039421">
    <property type="entry name" value="Type_1_exporter"/>
</dbReference>
<accession>A0A8J7GNT4</accession>
<feature type="transmembrane region" description="Helical" evidence="7">
    <location>
        <begin position="62"/>
        <end position="85"/>
    </location>
</feature>
<dbReference type="Pfam" id="PF00005">
    <property type="entry name" value="ABC_tran"/>
    <property type="match status" value="1"/>
</dbReference>
<evidence type="ECO:0000256" key="3">
    <source>
        <dbReference type="ARBA" id="ARBA00022741"/>
    </source>
</evidence>